<dbReference type="EMBL" id="JACCBM010000001">
    <property type="protein sequence ID" value="NYD70716.1"/>
    <property type="molecule type" value="Genomic_DNA"/>
</dbReference>
<evidence type="ECO:0000313" key="3">
    <source>
        <dbReference type="EMBL" id="NYD70716.1"/>
    </source>
</evidence>
<evidence type="ECO:0008006" key="5">
    <source>
        <dbReference type="Google" id="ProtNLM"/>
    </source>
</evidence>
<evidence type="ECO:0000256" key="1">
    <source>
        <dbReference type="SAM" id="MobiDB-lite"/>
    </source>
</evidence>
<feature type="transmembrane region" description="Helical" evidence="2">
    <location>
        <begin position="37"/>
        <end position="57"/>
    </location>
</feature>
<feature type="compositionally biased region" description="Basic and acidic residues" evidence="1">
    <location>
        <begin position="1"/>
        <end position="12"/>
    </location>
</feature>
<comment type="caution">
    <text evidence="3">The sequence shown here is derived from an EMBL/GenBank/DDBJ whole genome shotgun (WGS) entry which is preliminary data.</text>
</comment>
<protein>
    <recommendedName>
        <fullName evidence="5">Lytic transglycosylase domain-containing protein</fullName>
    </recommendedName>
</protein>
<keyword evidence="2" id="KW-0812">Transmembrane</keyword>
<dbReference type="Proteomes" id="UP000549913">
    <property type="component" value="Unassembled WGS sequence"/>
</dbReference>
<dbReference type="Gene3D" id="1.10.530.10">
    <property type="match status" value="1"/>
</dbReference>
<keyword evidence="2" id="KW-1133">Transmembrane helix</keyword>
<gene>
    <name evidence="3" type="ORF">BJ984_001874</name>
</gene>
<feature type="region of interest" description="Disordered" evidence="1">
    <location>
        <begin position="1"/>
        <end position="33"/>
    </location>
</feature>
<name>A0A852SPJ1_9MICO</name>
<keyword evidence="2" id="KW-0472">Membrane</keyword>
<evidence type="ECO:0000313" key="4">
    <source>
        <dbReference type="Proteomes" id="UP000549913"/>
    </source>
</evidence>
<dbReference type="InterPro" id="IPR023346">
    <property type="entry name" value="Lysozyme-like_dom_sf"/>
</dbReference>
<sequence>MAKHSLNDDRPRVTRSPGAVERTPVGPQKPARRTGRAALQLLGLAAVTACAFVTVVAPNVGVSSATASFSGEFDQGAVGVQNLEVSASAATALIRDGYTVKDPPPPPPPVIVAAPAPVEKSASSDSGCPDPNAAVADPATAQAVALDLAAARGWTGAQYDALIALWSRESGWRVNALNASSCAYGIPQALPGSKMASAGADWLTNPATQITWGLNYIQGRYGDPASALAHSDANHWY</sequence>
<dbReference type="AlphaFoldDB" id="A0A852SPJ1"/>
<organism evidence="3 4">
    <name type="scientific">Herbiconiux flava</name>
    <dbReference type="NCBI Taxonomy" id="881268"/>
    <lineage>
        <taxon>Bacteria</taxon>
        <taxon>Bacillati</taxon>
        <taxon>Actinomycetota</taxon>
        <taxon>Actinomycetes</taxon>
        <taxon>Micrococcales</taxon>
        <taxon>Microbacteriaceae</taxon>
        <taxon>Herbiconiux</taxon>
    </lineage>
</organism>
<accession>A0A852SPJ1</accession>
<reference evidence="3 4" key="1">
    <citation type="submission" date="2020-07" db="EMBL/GenBank/DDBJ databases">
        <title>Sequencing the genomes of 1000 actinobacteria strains.</title>
        <authorList>
            <person name="Klenk H.-P."/>
        </authorList>
    </citation>
    <scope>NUCLEOTIDE SEQUENCE [LARGE SCALE GENOMIC DNA]</scope>
    <source>
        <strain evidence="3 4">DSM 26474</strain>
    </source>
</reference>
<keyword evidence="4" id="KW-1185">Reference proteome</keyword>
<dbReference type="RefSeq" id="WP_179547797.1">
    <property type="nucleotide sequence ID" value="NZ_BSEW01000001.1"/>
</dbReference>
<dbReference type="SUPFAM" id="SSF53955">
    <property type="entry name" value="Lysozyme-like"/>
    <property type="match status" value="1"/>
</dbReference>
<proteinExistence type="predicted"/>
<evidence type="ECO:0000256" key="2">
    <source>
        <dbReference type="SAM" id="Phobius"/>
    </source>
</evidence>